<organism evidence="2 3">
    <name type="scientific">Pelagihabitans pacificus</name>
    <dbReference type="NCBI Taxonomy" id="2696054"/>
    <lineage>
        <taxon>Bacteria</taxon>
        <taxon>Pseudomonadati</taxon>
        <taxon>Bacteroidota</taxon>
        <taxon>Flavobacteriia</taxon>
        <taxon>Flavobacteriales</taxon>
        <taxon>Flavobacteriaceae</taxon>
        <taxon>Pelagihabitans</taxon>
    </lineage>
</organism>
<evidence type="ECO:0000256" key="1">
    <source>
        <dbReference type="SAM" id="Phobius"/>
    </source>
</evidence>
<protein>
    <submittedName>
        <fullName evidence="2">Uncharacterized protein</fullName>
    </submittedName>
</protein>
<dbReference type="Proteomes" id="UP000707206">
    <property type="component" value="Unassembled WGS sequence"/>
</dbReference>
<keyword evidence="1" id="KW-0812">Transmembrane</keyword>
<keyword evidence="3" id="KW-1185">Reference proteome</keyword>
<comment type="caution">
    <text evidence="2">The sequence shown here is derived from an EMBL/GenBank/DDBJ whole genome shotgun (WGS) entry which is preliminary data.</text>
</comment>
<name>A0A967AXH9_9FLAO</name>
<gene>
    <name evidence="2" type="ORF">FK220_008680</name>
</gene>
<sequence>MNNLKKKDGFKTPEGYFEGFHERLIAKMETEPANLPKDEGFKVPEAYFDGLNKNIQEKLKQEKPKVVKLQAYRKYYFAAASIAALLVVLIALNWKTEKSVTFQDIASSDIDTYFENHEIGLSPFEIAEVLPLENLEINDLLKNQIKEENIVDYLDENIDDFEELNLEDNEVY</sequence>
<feature type="transmembrane region" description="Helical" evidence="1">
    <location>
        <begin position="75"/>
        <end position="94"/>
    </location>
</feature>
<dbReference type="AlphaFoldDB" id="A0A967AXH9"/>
<reference evidence="2" key="2">
    <citation type="submission" date="2020-03" db="EMBL/GenBank/DDBJ databases">
        <title>Flavobacteriaceae bacterium strain TP-CH-4, a member of the family Flavobacteriaceae isolated from a deep-sea seamount.</title>
        <authorList>
            <person name="Zhang D.-C."/>
        </authorList>
    </citation>
    <scope>NUCLEOTIDE SEQUENCE</scope>
    <source>
        <strain evidence="2">TP-CH-4</strain>
    </source>
</reference>
<evidence type="ECO:0000313" key="3">
    <source>
        <dbReference type="Proteomes" id="UP000707206"/>
    </source>
</evidence>
<keyword evidence="1" id="KW-1133">Transmembrane helix</keyword>
<reference evidence="2" key="1">
    <citation type="submission" date="2019-07" db="EMBL/GenBank/DDBJ databases">
        <authorList>
            <person name="De-Chao Zhang Q."/>
        </authorList>
    </citation>
    <scope>NUCLEOTIDE SEQUENCE</scope>
    <source>
        <strain evidence="2">TP-CH-4</strain>
    </source>
</reference>
<accession>A0A967AXH9</accession>
<keyword evidence="1" id="KW-0472">Membrane</keyword>
<proteinExistence type="predicted"/>
<dbReference type="EMBL" id="VIKU02000002">
    <property type="protein sequence ID" value="NHF59412.1"/>
    <property type="molecule type" value="Genomic_DNA"/>
</dbReference>
<evidence type="ECO:0000313" key="2">
    <source>
        <dbReference type="EMBL" id="NHF59412.1"/>
    </source>
</evidence>